<gene>
    <name evidence="1" type="ORF">LTR24_001447</name>
</gene>
<keyword evidence="2" id="KW-1185">Reference proteome</keyword>
<protein>
    <submittedName>
        <fullName evidence="1">Uncharacterized protein</fullName>
    </submittedName>
</protein>
<accession>A0ABR0KKY9</accession>
<proteinExistence type="predicted"/>
<dbReference type="Proteomes" id="UP001345013">
    <property type="component" value="Unassembled WGS sequence"/>
</dbReference>
<evidence type="ECO:0000313" key="2">
    <source>
        <dbReference type="Proteomes" id="UP001345013"/>
    </source>
</evidence>
<organism evidence="1 2">
    <name type="scientific">Lithohypha guttulata</name>
    <dbReference type="NCBI Taxonomy" id="1690604"/>
    <lineage>
        <taxon>Eukaryota</taxon>
        <taxon>Fungi</taxon>
        <taxon>Dikarya</taxon>
        <taxon>Ascomycota</taxon>
        <taxon>Pezizomycotina</taxon>
        <taxon>Eurotiomycetes</taxon>
        <taxon>Chaetothyriomycetidae</taxon>
        <taxon>Chaetothyriales</taxon>
        <taxon>Trichomeriaceae</taxon>
        <taxon>Lithohypha</taxon>
    </lineage>
</organism>
<evidence type="ECO:0000313" key="1">
    <source>
        <dbReference type="EMBL" id="KAK5099549.1"/>
    </source>
</evidence>
<reference evidence="1 2" key="1">
    <citation type="submission" date="2023-08" db="EMBL/GenBank/DDBJ databases">
        <title>Black Yeasts Isolated from many extreme environments.</title>
        <authorList>
            <person name="Coleine C."/>
            <person name="Stajich J.E."/>
            <person name="Selbmann L."/>
        </authorList>
    </citation>
    <scope>NUCLEOTIDE SEQUENCE [LARGE SCALE GENOMIC DNA]</scope>
    <source>
        <strain evidence="1 2">CCFEE 5885</strain>
    </source>
</reference>
<name>A0ABR0KKY9_9EURO</name>
<comment type="caution">
    <text evidence="1">The sequence shown here is derived from an EMBL/GenBank/DDBJ whole genome shotgun (WGS) entry which is preliminary data.</text>
</comment>
<sequence>MQRRNFACNGGSTFQVLAESPISKTSDVKYATGAVLSVTEESEGQYSVEQLEIQSSTGNKAPAGLDAVIPIHWSFGPISIDGYINTSTFEIRVTVKIVGITIGTFVGNLKDGVSIKHLERGSEVMTCVPHGTDCFHLIGVDKEGRIMWCAIDPVQEPSGVFAIDETVVETRDLRLFMQRVTPGGALGVTI</sequence>
<dbReference type="EMBL" id="JAVRRG010000010">
    <property type="protein sequence ID" value="KAK5099549.1"/>
    <property type="molecule type" value="Genomic_DNA"/>
</dbReference>